<feature type="transmembrane region" description="Helical" evidence="6">
    <location>
        <begin position="81"/>
        <end position="98"/>
    </location>
</feature>
<keyword evidence="9" id="KW-1185">Reference proteome</keyword>
<dbReference type="Proteomes" id="UP000198778">
    <property type="component" value="Unassembled WGS sequence"/>
</dbReference>
<accession>A0A1H0AM12</accession>
<feature type="transmembrane region" description="Helical" evidence="6">
    <location>
        <begin position="181"/>
        <end position="203"/>
    </location>
</feature>
<evidence type="ECO:0000259" key="7">
    <source>
        <dbReference type="Pfam" id="PF09335"/>
    </source>
</evidence>
<evidence type="ECO:0000256" key="1">
    <source>
        <dbReference type="ARBA" id="ARBA00004651"/>
    </source>
</evidence>
<keyword evidence="2 6" id="KW-1003">Cell membrane</keyword>
<feature type="transmembrane region" description="Helical" evidence="6">
    <location>
        <begin position="5"/>
        <end position="22"/>
    </location>
</feature>
<dbReference type="OrthoDB" id="9812980at2"/>
<sequence>MQLHVFLRAGLILFILIALYYINTTYLNLEAEELQNFLLSFGILAPVIFILLFSIRPFLLFPSSVLAIAGGLAFGPFIGPLVTYIGSLAGGILSFLFIRKVRKKKTEGEGTKRELIKKRIEENGLFYIVSLRIIPVINFDLVSYLAALSTVRFKTYAAATMIGIIPGTIAFNLLGASLADLSPGLIAVTALMFAIALSIPVYVRHLLRKRNLDIEDITDKK</sequence>
<dbReference type="STRING" id="745820.SAMN04488053_101540"/>
<gene>
    <name evidence="8" type="ORF">SAMN04488053_101540</name>
</gene>
<evidence type="ECO:0000256" key="6">
    <source>
        <dbReference type="RuleBase" id="RU366058"/>
    </source>
</evidence>
<dbReference type="EMBL" id="FNIL01000001">
    <property type="protein sequence ID" value="SDN34439.1"/>
    <property type="molecule type" value="Genomic_DNA"/>
</dbReference>
<dbReference type="RefSeq" id="WP_090840322.1">
    <property type="nucleotide sequence ID" value="NZ_FNIL01000001.1"/>
</dbReference>
<proteinExistence type="inferred from homology"/>
<organism evidence="8 9">
    <name type="scientific">Alkalicoccus daliensis</name>
    <dbReference type="NCBI Taxonomy" id="745820"/>
    <lineage>
        <taxon>Bacteria</taxon>
        <taxon>Bacillati</taxon>
        <taxon>Bacillota</taxon>
        <taxon>Bacilli</taxon>
        <taxon>Bacillales</taxon>
        <taxon>Bacillaceae</taxon>
        <taxon>Alkalicoccus</taxon>
    </lineage>
</organism>
<feature type="transmembrane region" description="Helical" evidence="6">
    <location>
        <begin position="125"/>
        <end position="147"/>
    </location>
</feature>
<feature type="transmembrane region" description="Helical" evidence="6">
    <location>
        <begin position="153"/>
        <end position="174"/>
    </location>
</feature>
<dbReference type="PANTHER" id="PTHR12677:SF59">
    <property type="entry name" value="GOLGI APPARATUS MEMBRANE PROTEIN TVP38-RELATED"/>
    <property type="match status" value="1"/>
</dbReference>
<dbReference type="PANTHER" id="PTHR12677">
    <property type="entry name" value="GOLGI APPARATUS MEMBRANE PROTEIN TVP38-RELATED"/>
    <property type="match status" value="1"/>
</dbReference>
<name>A0A1H0AM12_9BACI</name>
<feature type="domain" description="VTT" evidence="7">
    <location>
        <begin position="61"/>
        <end position="176"/>
    </location>
</feature>
<dbReference type="InterPro" id="IPR032816">
    <property type="entry name" value="VTT_dom"/>
</dbReference>
<comment type="similarity">
    <text evidence="6">Belongs to the TVP38/TMEM64 family.</text>
</comment>
<dbReference type="InterPro" id="IPR015414">
    <property type="entry name" value="TMEM64"/>
</dbReference>
<dbReference type="AlphaFoldDB" id="A0A1H0AM12"/>
<feature type="transmembrane region" description="Helical" evidence="6">
    <location>
        <begin position="34"/>
        <end position="53"/>
    </location>
</feature>
<protein>
    <recommendedName>
        <fullName evidence="6">TVP38/TMEM64 family membrane protein</fullName>
    </recommendedName>
</protein>
<keyword evidence="3 6" id="KW-0812">Transmembrane</keyword>
<evidence type="ECO:0000313" key="9">
    <source>
        <dbReference type="Proteomes" id="UP000198778"/>
    </source>
</evidence>
<reference evidence="9" key="1">
    <citation type="submission" date="2016-10" db="EMBL/GenBank/DDBJ databases">
        <authorList>
            <person name="Varghese N."/>
            <person name="Submissions S."/>
        </authorList>
    </citation>
    <scope>NUCLEOTIDE SEQUENCE [LARGE SCALE GENOMIC DNA]</scope>
    <source>
        <strain evidence="9">CGMCC 1.10369</strain>
    </source>
</reference>
<evidence type="ECO:0000256" key="5">
    <source>
        <dbReference type="ARBA" id="ARBA00023136"/>
    </source>
</evidence>
<dbReference type="GO" id="GO:0005886">
    <property type="term" value="C:plasma membrane"/>
    <property type="evidence" value="ECO:0007669"/>
    <property type="project" value="UniProtKB-SubCell"/>
</dbReference>
<keyword evidence="5 6" id="KW-0472">Membrane</keyword>
<dbReference type="Pfam" id="PF09335">
    <property type="entry name" value="VTT_dom"/>
    <property type="match status" value="1"/>
</dbReference>
<evidence type="ECO:0000256" key="4">
    <source>
        <dbReference type="ARBA" id="ARBA00022989"/>
    </source>
</evidence>
<evidence type="ECO:0000256" key="2">
    <source>
        <dbReference type="ARBA" id="ARBA00022475"/>
    </source>
</evidence>
<evidence type="ECO:0000313" key="8">
    <source>
        <dbReference type="EMBL" id="SDN34439.1"/>
    </source>
</evidence>
<comment type="subcellular location">
    <subcellularLocation>
        <location evidence="1 6">Cell membrane</location>
        <topology evidence="1 6">Multi-pass membrane protein</topology>
    </subcellularLocation>
</comment>
<evidence type="ECO:0000256" key="3">
    <source>
        <dbReference type="ARBA" id="ARBA00022692"/>
    </source>
</evidence>
<keyword evidence="4 6" id="KW-1133">Transmembrane helix</keyword>